<dbReference type="GO" id="GO:0016020">
    <property type="term" value="C:membrane"/>
    <property type="evidence" value="ECO:0007669"/>
    <property type="project" value="UniProtKB-SubCell"/>
</dbReference>
<name>A0AAE1YCW2_9LAMI</name>
<sequence>MVDIYFSASLIFSILIPLLFFVISMLKTITSTSILTKLPKSYILFGSFLAILKKRERFAQWTSEIITSTPNLTFTLRHPFGRRLVFTANAANVQHILKTHFHNYDKGHFFRSTLRDFLGDGIFNADGENWKFQRQISSHEFNTKSLRNFLETVVDSELSDRLVPILENAVAHDTVLNIQDILQRFAFDNICKIAFGYDPGYLSVSLPEEKLAVAFEKAVMLSSDRFGAIIPYFWKIKRALNIGSEKQLKIAVREVREFAKEIIREKKQQLDGKSGQESSSVDDLLSRFLSSGHSDEDFVADIVISFMLAGRDTTSAALTWFFYLLSNNPEVESEILREIKEKQEAASAYDEVKEMVYIHASLCESMRLYPPIPMDTKEALSDDVLPDGTVVRKGTRVTYHPYAMGRVEKVWGNDWAEFHPARWLDRENVTKEWRFVNRDSYTYPVFHAGPRICLGKEMAFIQMKRVVAGILCRFRVVPVVVKGAEPVYEAGLAAKMKSGLLVRIEVRTEEAS</sequence>
<evidence type="ECO:0000256" key="6">
    <source>
        <dbReference type="ARBA" id="ARBA00023004"/>
    </source>
</evidence>
<keyword evidence="4 7" id="KW-0479">Metal-binding</keyword>
<dbReference type="GO" id="GO:0005506">
    <property type="term" value="F:iron ion binding"/>
    <property type="evidence" value="ECO:0007669"/>
    <property type="project" value="InterPro"/>
</dbReference>
<evidence type="ECO:0000256" key="9">
    <source>
        <dbReference type="SAM" id="Phobius"/>
    </source>
</evidence>
<dbReference type="PRINTS" id="PR00385">
    <property type="entry name" value="P450"/>
</dbReference>
<dbReference type="CDD" id="cd11064">
    <property type="entry name" value="CYP86A"/>
    <property type="match status" value="1"/>
</dbReference>
<proteinExistence type="inferred from homology"/>
<evidence type="ECO:0000313" key="10">
    <source>
        <dbReference type="EMBL" id="KAK4427258.1"/>
    </source>
</evidence>
<evidence type="ECO:0000256" key="7">
    <source>
        <dbReference type="PIRSR" id="PIRSR602401-1"/>
    </source>
</evidence>
<keyword evidence="11" id="KW-1185">Reference proteome</keyword>
<keyword evidence="9" id="KW-0472">Membrane</keyword>
<dbReference type="Proteomes" id="UP001293254">
    <property type="component" value="Unassembled WGS sequence"/>
</dbReference>
<keyword evidence="7 8" id="KW-0349">Heme</keyword>
<comment type="caution">
    <text evidence="10">The sequence shown here is derived from an EMBL/GenBank/DDBJ whole genome shotgun (WGS) entry which is preliminary data.</text>
</comment>
<dbReference type="InterPro" id="IPR017972">
    <property type="entry name" value="Cyt_P450_CS"/>
</dbReference>
<dbReference type="EMBL" id="JACGWO010000005">
    <property type="protein sequence ID" value="KAK4427258.1"/>
    <property type="molecule type" value="Genomic_DNA"/>
</dbReference>
<dbReference type="GO" id="GO:0004497">
    <property type="term" value="F:monooxygenase activity"/>
    <property type="evidence" value="ECO:0007669"/>
    <property type="project" value="UniProtKB-KW"/>
</dbReference>
<dbReference type="GO" id="GO:0016705">
    <property type="term" value="F:oxidoreductase activity, acting on paired donors, with incorporation or reduction of molecular oxygen"/>
    <property type="evidence" value="ECO:0007669"/>
    <property type="project" value="InterPro"/>
</dbReference>
<accession>A0AAE1YCW2</accession>
<protein>
    <submittedName>
        <fullName evidence="10">Cytochrome</fullName>
    </submittedName>
</protein>
<keyword evidence="5 8" id="KW-0560">Oxidoreductase</keyword>
<dbReference type="PRINTS" id="PR00463">
    <property type="entry name" value="EP450I"/>
</dbReference>
<dbReference type="Gene3D" id="1.10.630.10">
    <property type="entry name" value="Cytochrome P450"/>
    <property type="match status" value="1"/>
</dbReference>
<dbReference type="PANTHER" id="PTHR24296">
    <property type="entry name" value="CYTOCHROME P450"/>
    <property type="match status" value="1"/>
</dbReference>
<dbReference type="PROSITE" id="PS00086">
    <property type="entry name" value="CYTOCHROME_P450"/>
    <property type="match status" value="1"/>
</dbReference>
<dbReference type="AlphaFoldDB" id="A0AAE1YCW2"/>
<dbReference type="GO" id="GO:0006629">
    <property type="term" value="P:lipid metabolic process"/>
    <property type="evidence" value="ECO:0007669"/>
    <property type="project" value="UniProtKB-ARBA"/>
</dbReference>
<dbReference type="GO" id="GO:0020037">
    <property type="term" value="F:heme binding"/>
    <property type="evidence" value="ECO:0007669"/>
    <property type="project" value="InterPro"/>
</dbReference>
<evidence type="ECO:0000256" key="5">
    <source>
        <dbReference type="ARBA" id="ARBA00023002"/>
    </source>
</evidence>
<evidence type="ECO:0000256" key="1">
    <source>
        <dbReference type="ARBA" id="ARBA00001971"/>
    </source>
</evidence>
<feature type="transmembrane region" description="Helical" evidence="9">
    <location>
        <begin position="6"/>
        <end position="26"/>
    </location>
</feature>
<evidence type="ECO:0000256" key="3">
    <source>
        <dbReference type="ARBA" id="ARBA00010617"/>
    </source>
</evidence>
<keyword evidence="6 7" id="KW-0408">Iron</keyword>
<evidence type="ECO:0000256" key="4">
    <source>
        <dbReference type="ARBA" id="ARBA00022723"/>
    </source>
</evidence>
<reference evidence="10" key="2">
    <citation type="journal article" date="2024" name="Plant">
        <title>Genomic evolution and insights into agronomic trait innovations of Sesamum species.</title>
        <authorList>
            <person name="Miao H."/>
            <person name="Wang L."/>
            <person name="Qu L."/>
            <person name="Liu H."/>
            <person name="Sun Y."/>
            <person name="Le M."/>
            <person name="Wang Q."/>
            <person name="Wei S."/>
            <person name="Zheng Y."/>
            <person name="Lin W."/>
            <person name="Duan Y."/>
            <person name="Cao H."/>
            <person name="Xiong S."/>
            <person name="Wang X."/>
            <person name="Wei L."/>
            <person name="Li C."/>
            <person name="Ma Q."/>
            <person name="Ju M."/>
            <person name="Zhao R."/>
            <person name="Li G."/>
            <person name="Mu C."/>
            <person name="Tian Q."/>
            <person name="Mei H."/>
            <person name="Zhang T."/>
            <person name="Gao T."/>
            <person name="Zhang H."/>
        </authorList>
    </citation>
    <scope>NUCLEOTIDE SEQUENCE</scope>
    <source>
        <strain evidence="10">3651</strain>
    </source>
</reference>
<evidence type="ECO:0000256" key="8">
    <source>
        <dbReference type="RuleBase" id="RU000461"/>
    </source>
</evidence>
<comment type="subcellular location">
    <subcellularLocation>
        <location evidence="2">Membrane</location>
        <topology evidence="2">Single-pass membrane protein</topology>
    </subcellularLocation>
</comment>
<keyword evidence="8" id="KW-0503">Monooxygenase</keyword>
<comment type="cofactor">
    <cofactor evidence="1 7">
        <name>heme</name>
        <dbReference type="ChEBI" id="CHEBI:30413"/>
    </cofactor>
</comment>
<evidence type="ECO:0000256" key="2">
    <source>
        <dbReference type="ARBA" id="ARBA00004167"/>
    </source>
</evidence>
<keyword evidence="9" id="KW-1133">Transmembrane helix</keyword>
<comment type="similarity">
    <text evidence="3 8">Belongs to the cytochrome P450 family.</text>
</comment>
<dbReference type="InterPro" id="IPR001128">
    <property type="entry name" value="Cyt_P450"/>
</dbReference>
<dbReference type="Pfam" id="PF00067">
    <property type="entry name" value="p450"/>
    <property type="match status" value="1"/>
</dbReference>
<keyword evidence="9" id="KW-0812">Transmembrane</keyword>
<organism evidence="10 11">
    <name type="scientific">Sesamum alatum</name>
    <dbReference type="NCBI Taxonomy" id="300844"/>
    <lineage>
        <taxon>Eukaryota</taxon>
        <taxon>Viridiplantae</taxon>
        <taxon>Streptophyta</taxon>
        <taxon>Embryophyta</taxon>
        <taxon>Tracheophyta</taxon>
        <taxon>Spermatophyta</taxon>
        <taxon>Magnoliopsida</taxon>
        <taxon>eudicotyledons</taxon>
        <taxon>Gunneridae</taxon>
        <taxon>Pentapetalae</taxon>
        <taxon>asterids</taxon>
        <taxon>lamiids</taxon>
        <taxon>Lamiales</taxon>
        <taxon>Pedaliaceae</taxon>
        <taxon>Sesamum</taxon>
    </lineage>
</organism>
<dbReference type="InterPro" id="IPR036396">
    <property type="entry name" value="Cyt_P450_sf"/>
</dbReference>
<dbReference type="SUPFAM" id="SSF48264">
    <property type="entry name" value="Cytochrome P450"/>
    <property type="match status" value="1"/>
</dbReference>
<gene>
    <name evidence="10" type="ORF">Salat_1494700</name>
</gene>
<reference evidence="10" key="1">
    <citation type="submission" date="2020-06" db="EMBL/GenBank/DDBJ databases">
        <authorList>
            <person name="Li T."/>
            <person name="Hu X."/>
            <person name="Zhang T."/>
            <person name="Song X."/>
            <person name="Zhang H."/>
            <person name="Dai N."/>
            <person name="Sheng W."/>
            <person name="Hou X."/>
            <person name="Wei L."/>
        </authorList>
    </citation>
    <scope>NUCLEOTIDE SEQUENCE</scope>
    <source>
        <strain evidence="10">3651</strain>
        <tissue evidence="10">Leaf</tissue>
    </source>
</reference>
<evidence type="ECO:0000313" key="11">
    <source>
        <dbReference type="Proteomes" id="UP001293254"/>
    </source>
</evidence>
<feature type="binding site" description="axial binding residue" evidence="7">
    <location>
        <position position="453"/>
    </location>
    <ligand>
        <name>heme</name>
        <dbReference type="ChEBI" id="CHEBI:30413"/>
    </ligand>
    <ligandPart>
        <name>Fe</name>
        <dbReference type="ChEBI" id="CHEBI:18248"/>
    </ligandPart>
</feature>
<dbReference type="InterPro" id="IPR002401">
    <property type="entry name" value="Cyt_P450_E_grp-I"/>
</dbReference>